<dbReference type="Proteomes" id="UP001490330">
    <property type="component" value="Unassembled WGS sequence"/>
</dbReference>
<dbReference type="SUPFAM" id="SSF50090">
    <property type="entry name" value="Electron transport accessory proteins"/>
    <property type="match status" value="1"/>
</dbReference>
<protein>
    <submittedName>
        <fullName evidence="2">Nitrile hydratase accessory protein</fullName>
    </submittedName>
</protein>
<sequence length="93" mass="10536">MHASCVTDTDAPAFDAEWQRRAFGVAVALSEFGHYPWEAFQRELIAAIGAWEAERPGRPSGWRYYDHWLAALEHVLISHSLVDEGELRALTQP</sequence>
<evidence type="ECO:0000259" key="1">
    <source>
        <dbReference type="Pfam" id="PF21006"/>
    </source>
</evidence>
<dbReference type="Pfam" id="PF21006">
    <property type="entry name" value="NHase_beta_N"/>
    <property type="match status" value="1"/>
</dbReference>
<dbReference type="Gene3D" id="1.10.472.20">
    <property type="entry name" value="Nitrile hydratase, beta subunit"/>
    <property type="match status" value="1"/>
</dbReference>
<feature type="domain" description="Nitrile hydratase beta subunit-like N-terminal" evidence="1">
    <location>
        <begin position="9"/>
        <end position="92"/>
    </location>
</feature>
<dbReference type="EMBL" id="JBEPCV010000023">
    <property type="protein sequence ID" value="MER6906582.1"/>
    <property type="molecule type" value="Genomic_DNA"/>
</dbReference>
<name>A0ABV1VJB4_9ACTN</name>
<dbReference type="InterPro" id="IPR008990">
    <property type="entry name" value="Elect_transpt_acc-like_dom_sf"/>
</dbReference>
<gene>
    <name evidence="2" type="ORF">ABT322_23150</name>
</gene>
<dbReference type="InterPro" id="IPR042262">
    <property type="entry name" value="CN_hydtase_beta_C"/>
</dbReference>
<dbReference type="InterPro" id="IPR023808">
    <property type="entry name" value="Nitrile_Hydratase_acc_put"/>
</dbReference>
<evidence type="ECO:0000313" key="2">
    <source>
        <dbReference type="EMBL" id="MER6906582.1"/>
    </source>
</evidence>
<dbReference type="RefSeq" id="WP_350721463.1">
    <property type="nucleotide sequence ID" value="NZ_JBEPCO010000026.1"/>
</dbReference>
<accession>A0ABV1VJB4</accession>
<keyword evidence="3" id="KW-1185">Reference proteome</keyword>
<evidence type="ECO:0000313" key="3">
    <source>
        <dbReference type="Proteomes" id="UP001490330"/>
    </source>
</evidence>
<proteinExistence type="predicted"/>
<reference evidence="2 3" key="1">
    <citation type="submission" date="2024-06" db="EMBL/GenBank/DDBJ databases">
        <title>The Natural Products Discovery Center: Release of the First 8490 Sequenced Strains for Exploring Actinobacteria Biosynthetic Diversity.</title>
        <authorList>
            <person name="Kalkreuter E."/>
            <person name="Kautsar S.A."/>
            <person name="Yang D."/>
            <person name="Bader C.D."/>
            <person name="Teijaro C.N."/>
            <person name="Fluegel L."/>
            <person name="Davis C.M."/>
            <person name="Simpson J.R."/>
            <person name="Lauterbach L."/>
            <person name="Steele A.D."/>
            <person name="Gui C."/>
            <person name="Meng S."/>
            <person name="Li G."/>
            <person name="Viehrig K."/>
            <person name="Ye F."/>
            <person name="Su P."/>
            <person name="Kiefer A.F."/>
            <person name="Nichols A."/>
            <person name="Cepeda A.J."/>
            <person name="Yan W."/>
            <person name="Fan B."/>
            <person name="Jiang Y."/>
            <person name="Adhikari A."/>
            <person name="Zheng C.-J."/>
            <person name="Schuster L."/>
            <person name="Cowan T.M."/>
            <person name="Smanski M.J."/>
            <person name="Chevrette M.G."/>
            <person name="De Carvalho L.P.S."/>
            <person name="Shen B."/>
        </authorList>
    </citation>
    <scope>NUCLEOTIDE SEQUENCE [LARGE SCALE GENOMIC DNA]</scope>
    <source>
        <strain evidence="2 3">NPDC000632</strain>
    </source>
</reference>
<dbReference type="InterPro" id="IPR049054">
    <property type="entry name" value="CN_hydtase_beta-like_N"/>
</dbReference>
<comment type="caution">
    <text evidence="2">The sequence shown here is derived from an EMBL/GenBank/DDBJ whole genome shotgun (WGS) entry which is preliminary data.</text>
</comment>
<dbReference type="NCBIfam" id="TIGR03889">
    <property type="entry name" value="nitrile_acc"/>
    <property type="match status" value="1"/>
</dbReference>
<organism evidence="2 3">
    <name type="scientific">Streptomyces flaveolus</name>
    <dbReference type="NCBI Taxonomy" id="67297"/>
    <lineage>
        <taxon>Bacteria</taxon>
        <taxon>Bacillati</taxon>
        <taxon>Actinomycetota</taxon>
        <taxon>Actinomycetes</taxon>
        <taxon>Kitasatosporales</taxon>
        <taxon>Streptomycetaceae</taxon>
        <taxon>Streptomyces</taxon>
    </lineage>
</organism>